<dbReference type="Gene3D" id="1.20.1050.10">
    <property type="match status" value="1"/>
</dbReference>
<dbReference type="SUPFAM" id="SSF52833">
    <property type="entry name" value="Thioredoxin-like"/>
    <property type="match status" value="1"/>
</dbReference>
<dbReference type="InterPro" id="IPR036282">
    <property type="entry name" value="Glutathione-S-Trfase_C_sf"/>
</dbReference>
<dbReference type="PROSITE" id="PS50404">
    <property type="entry name" value="GST_NTER"/>
    <property type="match status" value="1"/>
</dbReference>
<protein>
    <submittedName>
        <fullName evidence="3">Glutathione S-transferase family protein</fullName>
    </submittedName>
</protein>
<keyword evidence="3" id="KW-0808">Transferase</keyword>
<evidence type="ECO:0000313" key="3">
    <source>
        <dbReference type="EMBL" id="NEY88901.1"/>
    </source>
</evidence>
<dbReference type="SUPFAM" id="SSF47616">
    <property type="entry name" value="GST C-terminal domain-like"/>
    <property type="match status" value="1"/>
</dbReference>
<evidence type="ECO:0000313" key="4">
    <source>
        <dbReference type="Proteomes" id="UP000477782"/>
    </source>
</evidence>
<dbReference type="InterPro" id="IPR036249">
    <property type="entry name" value="Thioredoxin-like_sf"/>
</dbReference>
<evidence type="ECO:0000259" key="2">
    <source>
        <dbReference type="PROSITE" id="PS50405"/>
    </source>
</evidence>
<gene>
    <name evidence="3" type="ORF">G4Z14_01195</name>
</gene>
<reference evidence="3 4" key="1">
    <citation type="submission" date="2020-02" db="EMBL/GenBank/DDBJ databases">
        <authorList>
            <person name="Chen W.-M."/>
        </authorList>
    </citation>
    <scope>NUCLEOTIDE SEQUENCE [LARGE SCALE GENOMIC DNA]</scope>
    <source>
        <strain evidence="3 4">KMS-5</strain>
    </source>
</reference>
<dbReference type="Proteomes" id="UP000477782">
    <property type="component" value="Unassembled WGS sequence"/>
</dbReference>
<comment type="caution">
    <text evidence="3">The sequence shown here is derived from an EMBL/GenBank/DDBJ whole genome shotgun (WGS) entry which is preliminary data.</text>
</comment>
<organism evidence="3 4">
    <name type="scientific">Tabrizicola oligotrophica</name>
    <dbReference type="NCBI Taxonomy" id="2710650"/>
    <lineage>
        <taxon>Bacteria</taxon>
        <taxon>Pseudomonadati</taxon>
        <taxon>Pseudomonadota</taxon>
        <taxon>Alphaproteobacteria</taxon>
        <taxon>Rhodobacterales</taxon>
        <taxon>Paracoccaceae</taxon>
        <taxon>Tabrizicola</taxon>
    </lineage>
</organism>
<dbReference type="CDD" id="cd03205">
    <property type="entry name" value="GST_C_6"/>
    <property type="match status" value="1"/>
</dbReference>
<feature type="domain" description="GST N-terminal" evidence="1">
    <location>
        <begin position="1"/>
        <end position="78"/>
    </location>
</feature>
<dbReference type="PANTHER" id="PTHR44051">
    <property type="entry name" value="GLUTATHIONE S-TRANSFERASE-RELATED"/>
    <property type="match status" value="1"/>
</dbReference>
<dbReference type="Gene3D" id="3.40.30.10">
    <property type="entry name" value="Glutaredoxin"/>
    <property type="match status" value="1"/>
</dbReference>
<dbReference type="PANTHER" id="PTHR44051:SF8">
    <property type="entry name" value="GLUTATHIONE S-TRANSFERASE GSTA"/>
    <property type="match status" value="1"/>
</dbReference>
<dbReference type="EMBL" id="JAAIVJ010000001">
    <property type="protein sequence ID" value="NEY88901.1"/>
    <property type="molecule type" value="Genomic_DNA"/>
</dbReference>
<accession>A0A6M0QP82</accession>
<dbReference type="PROSITE" id="PS50405">
    <property type="entry name" value="GST_CTER"/>
    <property type="match status" value="1"/>
</dbReference>
<dbReference type="Pfam" id="PF13410">
    <property type="entry name" value="GST_C_2"/>
    <property type="match status" value="1"/>
</dbReference>
<dbReference type="InterPro" id="IPR040079">
    <property type="entry name" value="Glutathione_S-Trfase"/>
</dbReference>
<dbReference type="InterPro" id="IPR004045">
    <property type="entry name" value="Glutathione_S-Trfase_N"/>
</dbReference>
<dbReference type="RefSeq" id="WP_164622931.1">
    <property type="nucleotide sequence ID" value="NZ_JAAIVJ010000001.1"/>
</dbReference>
<dbReference type="InterPro" id="IPR010987">
    <property type="entry name" value="Glutathione-S-Trfase_C-like"/>
</dbReference>
<sequence length="204" mass="22606">MILIGQYDSPFVRRVGIALTLYGMAFEHRPWSVFGEGEKVRAVNPLMRVPVLVLDDGTALVESHMMLDYLDNLVDAPLFPRTEPDRHRALRIAALATGLAEKAVSLFYERRLHPVASSVWEARCRVQIGSVLEVLEAERPDSPWWFGATLGHADIALACALGFATEALPGLIDMTDHPRLAAHADRAEALDVFQRIRQPFAAPA</sequence>
<dbReference type="GO" id="GO:0016740">
    <property type="term" value="F:transferase activity"/>
    <property type="evidence" value="ECO:0007669"/>
    <property type="project" value="UniProtKB-KW"/>
</dbReference>
<dbReference type="AlphaFoldDB" id="A0A6M0QP82"/>
<dbReference type="Pfam" id="PF13417">
    <property type="entry name" value="GST_N_3"/>
    <property type="match status" value="1"/>
</dbReference>
<name>A0A6M0QP82_9RHOB</name>
<evidence type="ECO:0000259" key="1">
    <source>
        <dbReference type="PROSITE" id="PS50404"/>
    </source>
</evidence>
<dbReference type="SFLD" id="SFLDS00019">
    <property type="entry name" value="Glutathione_Transferase_(cytos"/>
    <property type="match status" value="1"/>
</dbReference>
<feature type="domain" description="GST C-terminal" evidence="2">
    <location>
        <begin position="82"/>
        <end position="204"/>
    </location>
</feature>
<proteinExistence type="predicted"/>
<keyword evidence="4" id="KW-1185">Reference proteome</keyword>